<dbReference type="Pfam" id="PF13376">
    <property type="entry name" value="OmdA"/>
    <property type="match status" value="1"/>
</dbReference>
<dbReference type="AlphaFoldDB" id="A0AA37Q7Y0"/>
<dbReference type="RefSeq" id="WP_284349092.1">
    <property type="nucleotide sequence ID" value="NZ_BRXS01000002.1"/>
</dbReference>
<comment type="caution">
    <text evidence="1">The sequence shown here is derived from an EMBL/GenBank/DDBJ whole genome shotgun (WGS) entry which is preliminary data.</text>
</comment>
<protein>
    <recommendedName>
        <fullName evidence="3">Bacteriocin-protection, YdeI or OmpD-Associated</fullName>
    </recommendedName>
</protein>
<evidence type="ECO:0008006" key="3">
    <source>
        <dbReference type="Google" id="ProtNLM"/>
    </source>
</evidence>
<gene>
    <name evidence="1" type="ORF">rosag_11590</name>
</gene>
<sequence>MAPAPDYPILLFPDRTAFRAWLAAHHASQPGLWLRIAKAGSPLRSVTYAEALDLALCFGWIDGQKKSFDADSFLQKFTPRQKRSPWSKRNREHVERLVAAGEMHAAGLAAVEAARADGRWDRAYDSPGTMTVPDDLRAALAEHPEASAFFETLKGANRYAILYRIQTAVRPETRARRIADFVAMLQRGETLHP</sequence>
<keyword evidence="2" id="KW-1185">Reference proteome</keyword>
<name>A0AA37Q7Y0_9BACT</name>
<dbReference type="Proteomes" id="UP001161325">
    <property type="component" value="Unassembled WGS sequence"/>
</dbReference>
<evidence type="ECO:0000313" key="2">
    <source>
        <dbReference type="Proteomes" id="UP001161325"/>
    </source>
</evidence>
<dbReference type="EMBL" id="BRXS01000002">
    <property type="protein sequence ID" value="GLC24646.1"/>
    <property type="molecule type" value="Genomic_DNA"/>
</dbReference>
<proteinExistence type="predicted"/>
<evidence type="ECO:0000313" key="1">
    <source>
        <dbReference type="EMBL" id="GLC24646.1"/>
    </source>
</evidence>
<organism evidence="1 2">
    <name type="scientific">Roseisolibacter agri</name>
    <dbReference type="NCBI Taxonomy" id="2014610"/>
    <lineage>
        <taxon>Bacteria</taxon>
        <taxon>Pseudomonadati</taxon>
        <taxon>Gemmatimonadota</taxon>
        <taxon>Gemmatimonadia</taxon>
        <taxon>Gemmatimonadales</taxon>
        <taxon>Gemmatimonadaceae</taxon>
        <taxon>Roseisolibacter</taxon>
    </lineage>
</organism>
<accession>A0AA37Q7Y0</accession>
<reference evidence="1" key="1">
    <citation type="submission" date="2022-08" db="EMBL/GenBank/DDBJ databases">
        <title>Draft genome sequencing of Roseisolibacter agri AW1220.</title>
        <authorList>
            <person name="Tobiishi Y."/>
            <person name="Tonouchi A."/>
        </authorList>
    </citation>
    <scope>NUCLEOTIDE SEQUENCE</scope>
    <source>
        <strain evidence="1">AW1220</strain>
    </source>
</reference>